<organism evidence="8 9">
    <name type="scientific">Frankia nepalensis</name>
    <dbReference type="NCBI Taxonomy" id="1836974"/>
    <lineage>
        <taxon>Bacteria</taxon>
        <taxon>Bacillati</taxon>
        <taxon>Actinomycetota</taxon>
        <taxon>Actinomycetes</taxon>
        <taxon>Frankiales</taxon>
        <taxon>Frankiaceae</taxon>
        <taxon>Frankia</taxon>
    </lineage>
</organism>
<comment type="similarity">
    <text evidence="1">Belongs to the sigma-70 factor family. ECF subfamily.</text>
</comment>
<dbReference type="EMBL" id="JAEACQ010000195">
    <property type="protein sequence ID" value="MBL7628758.1"/>
    <property type="molecule type" value="Genomic_DNA"/>
</dbReference>
<evidence type="ECO:0000256" key="2">
    <source>
        <dbReference type="ARBA" id="ARBA00011344"/>
    </source>
</evidence>
<accession>A0A937RAT4</accession>
<dbReference type="PANTHER" id="PTHR30173:SF43">
    <property type="entry name" value="ECF RNA POLYMERASE SIGMA FACTOR SIGI-RELATED"/>
    <property type="match status" value="1"/>
</dbReference>
<comment type="subunit">
    <text evidence="2">Interacts transiently with the RNA polymerase catalytic core formed by RpoA, RpoB, RpoC and RpoZ (2 alpha, 1 beta, 1 beta' and 1 omega subunit) to form the RNA polymerase holoenzyme that can initiate transcription.</text>
</comment>
<evidence type="ECO:0000256" key="3">
    <source>
        <dbReference type="ARBA" id="ARBA00023015"/>
    </source>
</evidence>
<dbReference type="SUPFAM" id="SSF88659">
    <property type="entry name" value="Sigma3 and sigma4 domains of RNA polymerase sigma factors"/>
    <property type="match status" value="1"/>
</dbReference>
<dbReference type="GO" id="GO:0016987">
    <property type="term" value="F:sigma factor activity"/>
    <property type="evidence" value="ECO:0007669"/>
    <property type="project" value="UniProtKB-KW"/>
</dbReference>
<evidence type="ECO:0000256" key="5">
    <source>
        <dbReference type="ARBA" id="ARBA00023163"/>
    </source>
</evidence>
<comment type="caution">
    <text evidence="8">The sequence shown here is derived from an EMBL/GenBank/DDBJ whole genome shotgun (WGS) entry which is preliminary data.</text>
</comment>
<dbReference type="RefSeq" id="WP_203003673.1">
    <property type="nucleotide sequence ID" value="NZ_JADWYU010000153.1"/>
</dbReference>
<proteinExistence type="inferred from homology"/>
<dbReference type="SUPFAM" id="SSF88946">
    <property type="entry name" value="Sigma2 domain of RNA polymerase sigma factors"/>
    <property type="match status" value="1"/>
</dbReference>
<reference evidence="8" key="1">
    <citation type="submission" date="2020-12" db="EMBL/GenBank/DDBJ databases">
        <title>Genomic characterization of non-nitrogen-fixing Frankia strains.</title>
        <authorList>
            <person name="Carlos-Shanley C."/>
            <person name="Guerra T."/>
            <person name="Hahn D."/>
        </authorList>
    </citation>
    <scope>NUCLEOTIDE SEQUENCE</scope>
    <source>
        <strain evidence="8">CN6</strain>
    </source>
</reference>
<evidence type="ECO:0000256" key="4">
    <source>
        <dbReference type="ARBA" id="ARBA00023082"/>
    </source>
</evidence>
<evidence type="ECO:0000256" key="1">
    <source>
        <dbReference type="ARBA" id="ARBA00010641"/>
    </source>
</evidence>
<feature type="domain" description="RNA polymerase sigma factor 70 region 4 type 2" evidence="7">
    <location>
        <begin position="112"/>
        <end position="162"/>
    </location>
</feature>
<evidence type="ECO:0000259" key="7">
    <source>
        <dbReference type="Pfam" id="PF08281"/>
    </source>
</evidence>
<dbReference type="SUPFAM" id="SSF54427">
    <property type="entry name" value="NTF2-like"/>
    <property type="match status" value="1"/>
</dbReference>
<dbReference type="Pfam" id="PF08281">
    <property type="entry name" value="Sigma70_r4_2"/>
    <property type="match status" value="1"/>
</dbReference>
<dbReference type="Proteomes" id="UP000604475">
    <property type="component" value="Unassembled WGS sequence"/>
</dbReference>
<dbReference type="Gene3D" id="1.10.1740.10">
    <property type="match status" value="1"/>
</dbReference>
<dbReference type="AlphaFoldDB" id="A0A937RAT4"/>
<dbReference type="GO" id="GO:0006352">
    <property type="term" value="P:DNA-templated transcription initiation"/>
    <property type="evidence" value="ECO:0007669"/>
    <property type="project" value="InterPro"/>
</dbReference>
<keyword evidence="5" id="KW-0804">Transcription</keyword>
<dbReference type="InterPro" id="IPR032710">
    <property type="entry name" value="NTF2-like_dom_sf"/>
</dbReference>
<dbReference type="PANTHER" id="PTHR30173">
    <property type="entry name" value="SIGMA 19 FACTOR"/>
    <property type="match status" value="1"/>
</dbReference>
<dbReference type="InterPro" id="IPR036388">
    <property type="entry name" value="WH-like_DNA-bd_sf"/>
</dbReference>
<dbReference type="NCBIfam" id="TIGR02937">
    <property type="entry name" value="sigma70-ECF"/>
    <property type="match status" value="1"/>
</dbReference>
<evidence type="ECO:0000259" key="6">
    <source>
        <dbReference type="Pfam" id="PF04542"/>
    </source>
</evidence>
<gene>
    <name evidence="8" type="ORF">I7412_16675</name>
</gene>
<protein>
    <submittedName>
        <fullName evidence="8">Sigma-70 family RNA polymerase sigma factor</fullName>
    </submittedName>
</protein>
<dbReference type="Pfam" id="PF04542">
    <property type="entry name" value="Sigma70_r2"/>
    <property type="match status" value="1"/>
</dbReference>
<evidence type="ECO:0000313" key="9">
    <source>
        <dbReference type="Proteomes" id="UP000604475"/>
    </source>
</evidence>
<dbReference type="InterPro" id="IPR052704">
    <property type="entry name" value="ECF_Sigma-70_Domain"/>
</dbReference>
<dbReference type="InterPro" id="IPR014284">
    <property type="entry name" value="RNA_pol_sigma-70_dom"/>
</dbReference>
<dbReference type="Gene3D" id="1.10.10.10">
    <property type="entry name" value="Winged helix-like DNA-binding domain superfamily/Winged helix DNA-binding domain"/>
    <property type="match status" value="1"/>
</dbReference>
<evidence type="ECO:0000313" key="8">
    <source>
        <dbReference type="EMBL" id="MBL7628758.1"/>
    </source>
</evidence>
<sequence>MTEAHDVLAERFEEQRPRLRAMAYRMLGSLAEADDAVQEAWLRLARAEAGEVANLGGWLTTVVARVCLDTLRTRRTRREEPFGVSLPDPVVGREDAVNPEQEALLADAVGLALLVVLDTLTPAERLAFVLHDMFGVPFAEIGALVGRSPAAATQLASRARRRVRGARVTSDVDRARHRELVTAFQVAARDGDLDGLLAVLDPDVVLRADPGAAAGGLAEAHGAQVVAERVSTFASQAPFGRPALVNGLPGVVVIRAGVSPAAVLSFAVHGGRIVEIDVLADPDRLRHLDLTGLA</sequence>
<dbReference type="GO" id="GO:0003677">
    <property type="term" value="F:DNA binding"/>
    <property type="evidence" value="ECO:0007669"/>
    <property type="project" value="InterPro"/>
</dbReference>
<keyword evidence="4" id="KW-0731">Sigma factor</keyword>
<dbReference type="InterPro" id="IPR007627">
    <property type="entry name" value="RNA_pol_sigma70_r2"/>
</dbReference>
<dbReference type="Gene3D" id="3.10.450.50">
    <property type="match status" value="1"/>
</dbReference>
<name>A0A937RAT4_9ACTN</name>
<dbReference type="InterPro" id="IPR013249">
    <property type="entry name" value="RNA_pol_sigma70_r4_t2"/>
</dbReference>
<feature type="domain" description="RNA polymerase sigma-70 region 2" evidence="6">
    <location>
        <begin position="12"/>
        <end position="75"/>
    </location>
</feature>
<keyword evidence="9" id="KW-1185">Reference proteome</keyword>
<dbReference type="InterPro" id="IPR013325">
    <property type="entry name" value="RNA_pol_sigma_r2"/>
</dbReference>
<keyword evidence="3" id="KW-0805">Transcription regulation</keyword>
<dbReference type="InterPro" id="IPR013324">
    <property type="entry name" value="RNA_pol_sigma_r3/r4-like"/>
</dbReference>